<keyword evidence="3" id="KW-1185">Reference proteome</keyword>
<evidence type="ECO:0000313" key="3">
    <source>
        <dbReference type="Proteomes" id="UP000886595"/>
    </source>
</evidence>
<organism evidence="2 3">
    <name type="scientific">Brassica carinata</name>
    <name type="common">Ethiopian mustard</name>
    <name type="synonym">Abyssinian cabbage</name>
    <dbReference type="NCBI Taxonomy" id="52824"/>
    <lineage>
        <taxon>Eukaryota</taxon>
        <taxon>Viridiplantae</taxon>
        <taxon>Streptophyta</taxon>
        <taxon>Embryophyta</taxon>
        <taxon>Tracheophyta</taxon>
        <taxon>Spermatophyta</taxon>
        <taxon>Magnoliopsida</taxon>
        <taxon>eudicotyledons</taxon>
        <taxon>Gunneridae</taxon>
        <taxon>Pentapetalae</taxon>
        <taxon>rosids</taxon>
        <taxon>malvids</taxon>
        <taxon>Brassicales</taxon>
        <taxon>Brassicaceae</taxon>
        <taxon>Brassiceae</taxon>
        <taxon>Brassica</taxon>
    </lineage>
</organism>
<accession>A0A8X7WCR6</accession>
<feature type="region of interest" description="Disordered" evidence="1">
    <location>
        <begin position="1"/>
        <end position="29"/>
    </location>
</feature>
<name>A0A8X7WCR6_BRACI</name>
<dbReference type="AlphaFoldDB" id="A0A8X7WCR6"/>
<protein>
    <submittedName>
        <fullName evidence="2">Uncharacterized protein</fullName>
    </submittedName>
</protein>
<proteinExistence type="predicted"/>
<dbReference type="Proteomes" id="UP000886595">
    <property type="component" value="Unassembled WGS sequence"/>
</dbReference>
<evidence type="ECO:0000313" key="2">
    <source>
        <dbReference type="EMBL" id="KAG2328443.1"/>
    </source>
</evidence>
<feature type="compositionally biased region" description="Polar residues" evidence="1">
    <location>
        <begin position="10"/>
        <end position="23"/>
    </location>
</feature>
<comment type="caution">
    <text evidence="2">The sequence shown here is derived from an EMBL/GenBank/DDBJ whole genome shotgun (WGS) entry which is preliminary data.</text>
</comment>
<reference evidence="2 3" key="1">
    <citation type="submission" date="2020-02" db="EMBL/GenBank/DDBJ databases">
        <authorList>
            <person name="Ma Q."/>
            <person name="Huang Y."/>
            <person name="Song X."/>
            <person name="Pei D."/>
        </authorList>
    </citation>
    <scope>NUCLEOTIDE SEQUENCE [LARGE SCALE GENOMIC DNA]</scope>
    <source>
        <strain evidence="2">Sxm20200214</strain>
        <tissue evidence="2">Leaf</tissue>
    </source>
</reference>
<gene>
    <name evidence="2" type="ORF">Bca52824_011171</name>
</gene>
<evidence type="ECO:0000256" key="1">
    <source>
        <dbReference type="SAM" id="MobiDB-lite"/>
    </source>
</evidence>
<sequence length="244" mass="27162">MDRGLITRGMVTSPTHPKTSSGKSPFLTRSRRPKLSYCGLNGIVYNSKRIPLGDRDGEADGMLRRRRGLRLGWCRRISFDLFRVNIAREGVVCDEVEPDVEGFSTAVTVAGQNRVTIIKTQNYVFCTGCIALVRKQGRSSVDHRWSNIVCEITGAPSTMPRVNKSVGASLEKPLQGKVDVQGFLPAQAAIDAIKDFNFHQSWLAALMNIPVKSVPPGLLSYLLRFAGEWITLTVRQHPVYEFEI</sequence>
<dbReference type="EMBL" id="JAAMPC010000002">
    <property type="protein sequence ID" value="KAG2328443.1"/>
    <property type="molecule type" value="Genomic_DNA"/>
</dbReference>